<name>A0A1E5Q767_9PROT</name>
<gene>
    <name evidence="1" type="ORF">BEN30_11270</name>
</gene>
<reference evidence="2" key="1">
    <citation type="submission" date="2016-07" db="EMBL/GenBank/DDBJ databases">
        <authorList>
            <person name="Florea S."/>
            <person name="Webb J.S."/>
            <person name="Jaromczyk J."/>
            <person name="Schardl C.L."/>
        </authorList>
    </citation>
    <scope>NUCLEOTIDE SEQUENCE [LARGE SCALE GENOMIC DNA]</scope>
    <source>
        <strain evidence="2">MV-1</strain>
    </source>
</reference>
<dbReference type="EMBL" id="MCGG01000028">
    <property type="protein sequence ID" value="OEJ66805.1"/>
    <property type="molecule type" value="Genomic_DNA"/>
</dbReference>
<keyword evidence="2" id="KW-1185">Reference proteome</keyword>
<proteinExistence type="predicted"/>
<dbReference type="STRING" id="28181.BEN30_11270"/>
<evidence type="ECO:0000313" key="2">
    <source>
        <dbReference type="Proteomes" id="UP000095347"/>
    </source>
</evidence>
<comment type="caution">
    <text evidence="1">The sequence shown here is derived from an EMBL/GenBank/DDBJ whole genome shotgun (WGS) entry which is preliminary data.</text>
</comment>
<organism evidence="1 2">
    <name type="scientific">Magnetovibrio blakemorei</name>
    <dbReference type="NCBI Taxonomy" id="28181"/>
    <lineage>
        <taxon>Bacteria</taxon>
        <taxon>Pseudomonadati</taxon>
        <taxon>Pseudomonadota</taxon>
        <taxon>Alphaproteobacteria</taxon>
        <taxon>Rhodospirillales</taxon>
        <taxon>Magnetovibrionaceae</taxon>
        <taxon>Magnetovibrio</taxon>
    </lineage>
</organism>
<dbReference type="AlphaFoldDB" id="A0A1E5Q767"/>
<evidence type="ECO:0000313" key="1">
    <source>
        <dbReference type="EMBL" id="OEJ66805.1"/>
    </source>
</evidence>
<protein>
    <submittedName>
        <fullName evidence="1">Uncharacterized protein</fullName>
    </submittedName>
</protein>
<accession>A0A1E5Q767</accession>
<dbReference type="Proteomes" id="UP000095347">
    <property type="component" value="Unassembled WGS sequence"/>
</dbReference>
<sequence length="99" mass="9886">MQKPAALLSSGFLVIGANYLPKKLAPAAPIAPAVAAAPATDPPEVEAEQVVMICTAVAPTPVETVAAAEPSAAARYEVMATVGISMAALDTAQLQICAV</sequence>